<reference evidence="6" key="2">
    <citation type="journal article" date="2023" name="IMA Fungus">
        <title>Comparative genomic study of the Penicillium genus elucidates a diverse pangenome and 15 lateral gene transfer events.</title>
        <authorList>
            <person name="Petersen C."/>
            <person name="Sorensen T."/>
            <person name="Nielsen M.R."/>
            <person name="Sondergaard T.E."/>
            <person name="Sorensen J.L."/>
            <person name="Fitzpatrick D.A."/>
            <person name="Frisvad J.C."/>
            <person name="Nielsen K.L."/>
        </authorList>
    </citation>
    <scope>NUCLEOTIDE SEQUENCE</scope>
    <source>
        <strain evidence="6">IBT 3081</strain>
    </source>
</reference>
<keyword evidence="4" id="KW-0539">Nucleus</keyword>
<evidence type="ECO:0000259" key="5">
    <source>
        <dbReference type="SMART" id="SM00906"/>
    </source>
</evidence>
<dbReference type="Proteomes" id="UP001147752">
    <property type="component" value="Unassembled WGS sequence"/>
</dbReference>
<dbReference type="InterPro" id="IPR007219">
    <property type="entry name" value="XnlR_reg_dom"/>
</dbReference>
<dbReference type="GeneID" id="81468420"/>
<comment type="caution">
    <text evidence="6">The sequence shown here is derived from an EMBL/GenBank/DDBJ whole genome shotgun (WGS) entry which is preliminary data.</text>
</comment>
<dbReference type="InterPro" id="IPR051127">
    <property type="entry name" value="Fungal_SecMet_Regulators"/>
</dbReference>
<dbReference type="SMART" id="SM00906">
    <property type="entry name" value="Fungal_trans"/>
    <property type="match status" value="1"/>
</dbReference>
<dbReference type="RefSeq" id="XP_056575052.1">
    <property type="nucleotide sequence ID" value="XM_056729237.1"/>
</dbReference>
<evidence type="ECO:0000256" key="3">
    <source>
        <dbReference type="ARBA" id="ARBA00023163"/>
    </source>
</evidence>
<dbReference type="EMBL" id="JAPZBT010000006">
    <property type="protein sequence ID" value="KAJ5356905.1"/>
    <property type="molecule type" value="Genomic_DNA"/>
</dbReference>
<dbReference type="PANTHER" id="PTHR47424:SF3">
    <property type="entry name" value="REGULATORY PROTEIN GAL4"/>
    <property type="match status" value="1"/>
</dbReference>
<proteinExistence type="predicted"/>
<evidence type="ECO:0000256" key="1">
    <source>
        <dbReference type="ARBA" id="ARBA00023015"/>
    </source>
</evidence>
<dbReference type="CDD" id="cd12148">
    <property type="entry name" value="fungal_TF_MHR"/>
    <property type="match status" value="1"/>
</dbReference>
<sequence length="603" mass="67547">MQNQGTGFGRNSHVPAVEAKPLTFAFRHLTAVENRLHLLESTLRRLFPTGEMDAITRTLLTDEVPTDQPPSASVGPINQVSVDDPLPPDPMTWDGVFPNDSSPRETETDLRMGAELRDQASPFNCLLTGSPHKPELVGTGDEENELLDNYFLHYHTLYPILHEGTFRLEYKGQIKASPHWQILASTVLAIGAWLTVPARHDLDKRYFAKAQNMVQRVSFAEKGDITLVQSLVLLGEFSKKQASPEESGHYIGTAVRMAVFLNLHIKPTSPYSSELDKEIRRRVWWSVYCAESCSAKIYGRPLLLPEEMLITVEPVSNIHESTLRSSATLFPVQTDHPTVYTGLIQQSSYHRMANKIYRRLLSTPSITPQNVHEVDSMIDAWHNGSSLCTQVIDHSSAPEWHLAACRRQILCDRSLRQLIHRPLLLKWLKNMSMNTGPPTEKHPNEIRCRANGLNMARTTIGIISESIVDGDYSPLTLSFTLYAFFHALIVPLIHLKADPSSPESISCIQDIKKAELALNHLSIERDDLSQYFIAVLRRLFLVASQTNSEESGQGILSDGKRMVNPHDVQSVPHGIFGNECLALLDNEALKSGTGLNFSEWVNS</sequence>
<dbReference type="GO" id="GO:0000978">
    <property type="term" value="F:RNA polymerase II cis-regulatory region sequence-specific DNA binding"/>
    <property type="evidence" value="ECO:0007669"/>
    <property type="project" value="TreeGrafter"/>
</dbReference>
<evidence type="ECO:0000256" key="2">
    <source>
        <dbReference type="ARBA" id="ARBA00023125"/>
    </source>
</evidence>
<dbReference type="PANTHER" id="PTHR47424">
    <property type="entry name" value="REGULATORY PROTEIN GAL4"/>
    <property type="match status" value="1"/>
</dbReference>
<keyword evidence="2" id="KW-0238">DNA-binding</keyword>
<accession>A0A9W9UVG6</accession>
<dbReference type="GO" id="GO:0000435">
    <property type="term" value="P:positive regulation of transcription from RNA polymerase II promoter by galactose"/>
    <property type="evidence" value="ECO:0007669"/>
    <property type="project" value="TreeGrafter"/>
</dbReference>
<keyword evidence="7" id="KW-1185">Reference proteome</keyword>
<dbReference type="GO" id="GO:0005634">
    <property type="term" value="C:nucleus"/>
    <property type="evidence" value="ECO:0007669"/>
    <property type="project" value="TreeGrafter"/>
</dbReference>
<gene>
    <name evidence="6" type="ORF">N7517_011514</name>
</gene>
<dbReference type="Gene3D" id="1.20.5.170">
    <property type="match status" value="1"/>
</dbReference>
<dbReference type="AlphaFoldDB" id="A0A9W9UVG6"/>
<evidence type="ECO:0000313" key="6">
    <source>
        <dbReference type="EMBL" id="KAJ5356905.1"/>
    </source>
</evidence>
<dbReference type="GO" id="GO:0006351">
    <property type="term" value="P:DNA-templated transcription"/>
    <property type="evidence" value="ECO:0007669"/>
    <property type="project" value="InterPro"/>
</dbReference>
<keyword evidence="1" id="KW-0805">Transcription regulation</keyword>
<name>A0A9W9UVG6_9EURO</name>
<protein>
    <recommendedName>
        <fullName evidence="5">Xylanolytic transcriptional activator regulatory domain-containing protein</fullName>
    </recommendedName>
</protein>
<dbReference type="GO" id="GO:0000981">
    <property type="term" value="F:DNA-binding transcription factor activity, RNA polymerase II-specific"/>
    <property type="evidence" value="ECO:0007669"/>
    <property type="project" value="TreeGrafter"/>
</dbReference>
<dbReference type="Pfam" id="PF04082">
    <property type="entry name" value="Fungal_trans"/>
    <property type="match status" value="1"/>
</dbReference>
<feature type="domain" description="Xylanolytic transcriptional activator regulatory" evidence="5">
    <location>
        <begin position="247"/>
        <end position="321"/>
    </location>
</feature>
<evidence type="ECO:0000256" key="4">
    <source>
        <dbReference type="ARBA" id="ARBA00023242"/>
    </source>
</evidence>
<dbReference type="OrthoDB" id="3364175at2759"/>
<reference evidence="6" key="1">
    <citation type="submission" date="2022-12" db="EMBL/GenBank/DDBJ databases">
        <authorList>
            <person name="Petersen C."/>
        </authorList>
    </citation>
    <scope>NUCLEOTIDE SEQUENCE</scope>
    <source>
        <strain evidence="6">IBT 3081</strain>
    </source>
</reference>
<organism evidence="6 7">
    <name type="scientific">Penicillium concentricum</name>
    <dbReference type="NCBI Taxonomy" id="293559"/>
    <lineage>
        <taxon>Eukaryota</taxon>
        <taxon>Fungi</taxon>
        <taxon>Dikarya</taxon>
        <taxon>Ascomycota</taxon>
        <taxon>Pezizomycotina</taxon>
        <taxon>Eurotiomycetes</taxon>
        <taxon>Eurotiomycetidae</taxon>
        <taxon>Eurotiales</taxon>
        <taxon>Aspergillaceae</taxon>
        <taxon>Penicillium</taxon>
    </lineage>
</organism>
<dbReference type="GO" id="GO:0008270">
    <property type="term" value="F:zinc ion binding"/>
    <property type="evidence" value="ECO:0007669"/>
    <property type="project" value="InterPro"/>
</dbReference>
<evidence type="ECO:0000313" key="7">
    <source>
        <dbReference type="Proteomes" id="UP001147752"/>
    </source>
</evidence>
<keyword evidence="3" id="KW-0804">Transcription</keyword>